<feature type="compositionally biased region" description="Polar residues" evidence="1">
    <location>
        <begin position="589"/>
        <end position="598"/>
    </location>
</feature>
<proteinExistence type="predicted"/>
<dbReference type="Proteomes" id="UP001320245">
    <property type="component" value="Unassembled WGS sequence"/>
</dbReference>
<feature type="compositionally biased region" description="Basic residues" evidence="1">
    <location>
        <begin position="28"/>
        <end position="40"/>
    </location>
</feature>
<evidence type="ECO:0000313" key="3">
    <source>
        <dbReference type="Proteomes" id="UP001320245"/>
    </source>
</evidence>
<feature type="region of interest" description="Disordered" evidence="1">
    <location>
        <begin position="503"/>
        <end position="624"/>
    </location>
</feature>
<evidence type="ECO:0000313" key="2">
    <source>
        <dbReference type="EMBL" id="KAK7729794.1"/>
    </source>
</evidence>
<sequence>MDSERTQKIHHSIPAADVSSGERDSYVKPRRAKHKGRKNKAPVSSSPNNTDMDEESGSGTMESHAAPRKQARRPEKVAKGKKKMAPEPSSPDETDAEEEPVHAAIKSEAVDRNPSRRSGRGAKGKKKIAPLAVATAEVSKPDDKVYPQLPVVAKPEVSGKAPPPVSMGIEQMPVTEAPKYLFGDIDYSRQKVNDKEPQPLIEYQLDELWKDQLKRHDLDKPGLYGLKPSQLGPWSVAMPSDVKYNEHIREAQLISNWTIDGLFPCLETRSLPNGKPFSVLCIKLSNHGPVRPKTTAYSLHRVPWLRRAFWRTYLLIIEWVCNMYRLNKVFPLADFFLDRSGTNKNDNMMEREAQMYLAMVTKEAKYFHGYKEQSVQPARVQKSVQRQAPSSAYPTTLGALMKPQVAGQPSAPSHKTEDELVESWQNMTPSPKLAVMMEQARNFLLLRIEHDYKPDYKASVKKLVNGMSHVRPYVNQSSRDKTDMMVESKRKLQDFVRTEQDIQKKLDDSEAGGSDAEAGTTADDGFKVVSLDLGSRKKGSDPDKHSVDTKDKDEAKDKKKENGKGKGKAEVEAEAEPSAKKNRFEPLGQVSNDLPTSESEAEHPTLAPAQPGAKWDSDSFCEPGWEDDALRKAKKLAKIRRASH</sequence>
<protein>
    <submittedName>
        <fullName evidence="2">Uncharacterized protein</fullName>
    </submittedName>
</protein>
<keyword evidence="3" id="KW-1185">Reference proteome</keyword>
<dbReference type="EMBL" id="JAJSPL020000067">
    <property type="protein sequence ID" value="KAK7729794.1"/>
    <property type="molecule type" value="Genomic_DNA"/>
</dbReference>
<dbReference type="AlphaFoldDB" id="A0AAN9YAD8"/>
<feature type="region of interest" description="Disordered" evidence="1">
    <location>
        <begin position="1"/>
        <end position="128"/>
    </location>
</feature>
<feature type="compositionally biased region" description="Basic residues" evidence="1">
    <location>
        <begin position="115"/>
        <end position="128"/>
    </location>
</feature>
<reference evidence="2 3" key="1">
    <citation type="journal article" date="2023" name="PLoS ONE">
        <title>Cytospora paraplurivora sp. nov. isolated from orchards with fruit tree decline syndrome in Ontario, Canada.</title>
        <authorList>
            <person name="Ilyukhin E."/>
            <person name="Nguyen H.D.T."/>
            <person name="Castle A.J."/>
            <person name="Ellouze W."/>
        </authorList>
    </citation>
    <scope>NUCLEOTIDE SEQUENCE [LARGE SCALE GENOMIC DNA]</scope>
    <source>
        <strain evidence="2 3">FDS-564</strain>
    </source>
</reference>
<evidence type="ECO:0000256" key="1">
    <source>
        <dbReference type="SAM" id="MobiDB-lite"/>
    </source>
</evidence>
<organism evidence="2 3">
    <name type="scientific">Cytospora paraplurivora</name>
    <dbReference type="NCBI Taxonomy" id="2898453"/>
    <lineage>
        <taxon>Eukaryota</taxon>
        <taxon>Fungi</taxon>
        <taxon>Dikarya</taxon>
        <taxon>Ascomycota</taxon>
        <taxon>Pezizomycotina</taxon>
        <taxon>Sordariomycetes</taxon>
        <taxon>Sordariomycetidae</taxon>
        <taxon>Diaporthales</taxon>
        <taxon>Cytosporaceae</taxon>
        <taxon>Cytospora</taxon>
    </lineage>
</organism>
<feature type="compositionally biased region" description="Basic and acidic residues" evidence="1">
    <location>
        <begin position="534"/>
        <end position="584"/>
    </location>
</feature>
<comment type="caution">
    <text evidence="2">The sequence shown here is derived from an EMBL/GenBank/DDBJ whole genome shotgun (WGS) entry which is preliminary data.</text>
</comment>
<accession>A0AAN9YAD8</accession>
<name>A0AAN9YAD8_9PEZI</name>
<gene>
    <name evidence="2" type="ORF">SLS53_009162</name>
</gene>